<organism evidence="1 2">
    <name type="scientific">Arthrobacter wenxiniae</name>
    <dbReference type="NCBI Taxonomy" id="2713570"/>
    <lineage>
        <taxon>Bacteria</taxon>
        <taxon>Bacillati</taxon>
        <taxon>Actinomycetota</taxon>
        <taxon>Actinomycetes</taxon>
        <taxon>Micrococcales</taxon>
        <taxon>Micrococcaceae</taxon>
        <taxon>Arthrobacter</taxon>
    </lineage>
</organism>
<evidence type="ECO:0000313" key="1">
    <source>
        <dbReference type="EMBL" id="NVM95908.1"/>
    </source>
</evidence>
<sequence length="64" mass="6757">MAGEHRAGPRQPWRIRAVLDDVPGAPERLARALAAAILSGGGRDTRIRPTTALALAADRFALGK</sequence>
<dbReference type="RefSeq" id="WP_176635634.1">
    <property type="nucleotide sequence ID" value="NZ_JAAMFM010000021.1"/>
</dbReference>
<protein>
    <submittedName>
        <fullName evidence="1">Uncharacterized protein</fullName>
    </submittedName>
</protein>
<accession>A0A7Y7IIG3</accession>
<reference evidence="1 2" key="1">
    <citation type="submission" date="2020-02" db="EMBL/GenBank/DDBJ databases">
        <title>Genome sequence of strain AETb3-4.</title>
        <authorList>
            <person name="Gao J."/>
            <person name="Zhang X."/>
        </authorList>
    </citation>
    <scope>NUCLEOTIDE SEQUENCE [LARGE SCALE GENOMIC DNA]</scope>
    <source>
        <strain evidence="1 2">AETb3-4</strain>
    </source>
</reference>
<dbReference type="AlphaFoldDB" id="A0A7Y7IIG3"/>
<evidence type="ECO:0000313" key="2">
    <source>
        <dbReference type="Proteomes" id="UP000543556"/>
    </source>
</evidence>
<comment type="caution">
    <text evidence="1">The sequence shown here is derived from an EMBL/GenBank/DDBJ whole genome shotgun (WGS) entry which is preliminary data.</text>
</comment>
<name>A0A7Y7IIG3_9MICC</name>
<proteinExistence type="predicted"/>
<dbReference type="Proteomes" id="UP000543556">
    <property type="component" value="Unassembled WGS sequence"/>
</dbReference>
<keyword evidence="2" id="KW-1185">Reference proteome</keyword>
<dbReference type="EMBL" id="JAAMFM010000021">
    <property type="protein sequence ID" value="NVM95908.1"/>
    <property type="molecule type" value="Genomic_DNA"/>
</dbReference>
<gene>
    <name evidence="1" type="ORF">G6034_13540</name>
</gene>